<reference evidence="1 2" key="1">
    <citation type="submission" date="2023-10" db="EMBL/GenBank/DDBJ databases">
        <title>Glaciecola aquimarina strain GGW-M5 nov., isolated from a coastal seawater.</title>
        <authorList>
            <person name="Bayburt H."/>
            <person name="Kim J.M."/>
            <person name="Choi B.J."/>
            <person name="Jeon C.O."/>
        </authorList>
    </citation>
    <scope>NUCLEOTIDE SEQUENCE [LARGE SCALE GENOMIC DNA]</scope>
    <source>
        <strain evidence="1 2">KCTC 32108</strain>
    </source>
</reference>
<accession>A0ABU3SSN1</accession>
<proteinExistence type="predicted"/>
<dbReference type="RefSeq" id="WP_316024682.1">
    <property type="nucleotide sequence ID" value="NZ_JAWDIO010000002.1"/>
</dbReference>
<gene>
    <name evidence="1" type="ORF">RS130_02705</name>
</gene>
<name>A0ABU3SSN1_9ALTE</name>
<dbReference type="EMBL" id="JAWDIO010000002">
    <property type="protein sequence ID" value="MDU0352983.1"/>
    <property type="molecule type" value="Genomic_DNA"/>
</dbReference>
<comment type="caution">
    <text evidence="1">The sequence shown here is derived from an EMBL/GenBank/DDBJ whole genome shotgun (WGS) entry which is preliminary data.</text>
</comment>
<dbReference type="Proteomes" id="UP001247805">
    <property type="component" value="Unassembled WGS sequence"/>
</dbReference>
<evidence type="ECO:0000313" key="1">
    <source>
        <dbReference type="EMBL" id="MDU0352983.1"/>
    </source>
</evidence>
<sequence>MSGSLVVHSHWESANFKLFYILQILAQFIVGKIDCADSFFLILPRSVAAEHFQFLTNSQLPARSDYELNVLILVLEETKEAYGDYTISLRESGYSITRLNKIAHEHQDVILWASPYHPLNNKIAVIKQPIFNGVFGLRKIIMRKELIAKIHELKTLDSLKHYTIGQGPGWSDVEVYKDAGFTVVEASLSKLFKMASAQRFDLLPLGFIEIDEQLLKQKQGAEGLSIAPNHMFYYPHPVLFHLSQKHSSVVTRLNLGMQQILANGKLTTLFNQHFGKIAQHISQNGIHVFRMMNNKLPIEYQELTEFTQIEQSITGN</sequence>
<protein>
    <recommendedName>
        <fullName evidence="3">Solute-binding protein family 3/N-terminal domain-containing protein</fullName>
    </recommendedName>
</protein>
<organism evidence="1 2">
    <name type="scientific">Paraglaciecola aquimarina</name>
    <dbReference type="NCBI Taxonomy" id="1235557"/>
    <lineage>
        <taxon>Bacteria</taxon>
        <taxon>Pseudomonadati</taxon>
        <taxon>Pseudomonadota</taxon>
        <taxon>Gammaproteobacteria</taxon>
        <taxon>Alteromonadales</taxon>
        <taxon>Alteromonadaceae</taxon>
        <taxon>Paraglaciecola</taxon>
    </lineage>
</organism>
<keyword evidence="2" id="KW-1185">Reference proteome</keyword>
<evidence type="ECO:0000313" key="2">
    <source>
        <dbReference type="Proteomes" id="UP001247805"/>
    </source>
</evidence>
<evidence type="ECO:0008006" key="3">
    <source>
        <dbReference type="Google" id="ProtNLM"/>
    </source>
</evidence>
<dbReference type="SUPFAM" id="SSF53850">
    <property type="entry name" value="Periplasmic binding protein-like II"/>
    <property type="match status" value="1"/>
</dbReference>